<keyword evidence="3" id="KW-1185">Reference proteome</keyword>
<feature type="signal peptide" evidence="1">
    <location>
        <begin position="1"/>
        <end position="19"/>
    </location>
</feature>
<dbReference type="OrthoDB" id="4652467at2759"/>
<proteinExistence type="predicted"/>
<dbReference type="Proteomes" id="UP000250140">
    <property type="component" value="Unassembled WGS sequence"/>
</dbReference>
<feature type="chain" id="PRO_5034407791" evidence="1">
    <location>
        <begin position="20"/>
        <end position="118"/>
    </location>
</feature>
<dbReference type="AlphaFoldDB" id="A0A8E2F3T8"/>
<accession>A0A8E2F3T8</accession>
<evidence type="ECO:0000256" key="1">
    <source>
        <dbReference type="SAM" id="SignalP"/>
    </source>
</evidence>
<sequence>MQTKQVIATLFTAIVGIQALPAELSTRQTGGDIAVVNGYSAGGCTDLIEAFPIFNTVNLCQPFATGFTVVSAETLSVEEGCSVFLWSSTDCSGASFLAPVNQCVQGSAPFQSINVICH</sequence>
<keyword evidence="1" id="KW-0732">Signal</keyword>
<protein>
    <submittedName>
        <fullName evidence="2">Uncharacterized protein</fullName>
    </submittedName>
</protein>
<gene>
    <name evidence="2" type="ORF">AOQ84DRAFT_375842</name>
</gene>
<reference evidence="2 3" key="1">
    <citation type="journal article" date="2016" name="Nat. Commun.">
        <title>Ectomycorrhizal ecology is imprinted in the genome of the dominant symbiotic fungus Cenococcum geophilum.</title>
        <authorList>
            <consortium name="DOE Joint Genome Institute"/>
            <person name="Peter M."/>
            <person name="Kohler A."/>
            <person name="Ohm R.A."/>
            <person name="Kuo A."/>
            <person name="Krutzmann J."/>
            <person name="Morin E."/>
            <person name="Arend M."/>
            <person name="Barry K.W."/>
            <person name="Binder M."/>
            <person name="Choi C."/>
            <person name="Clum A."/>
            <person name="Copeland A."/>
            <person name="Grisel N."/>
            <person name="Haridas S."/>
            <person name="Kipfer T."/>
            <person name="LaButti K."/>
            <person name="Lindquist E."/>
            <person name="Lipzen A."/>
            <person name="Maire R."/>
            <person name="Meier B."/>
            <person name="Mihaltcheva S."/>
            <person name="Molinier V."/>
            <person name="Murat C."/>
            <person name="Poggeler S."/>
            <person name="Quandt C.A."/>
            <person name="Sperisen C."/>
            <person name="Tritt A."/>
            <person name="Tisserant E."/>
            <person name="Crous P.W."/>
            <person name="Henrissat B."/>
            <person name="Nehls U."/>
            <person name="Egli S."/>
            <person name="Spatafora J.W."/>
            <person name="Grigoriev I.V."/>
            <person name="Martin F.M."/>
        </authorList>
    </citation>
    <scope>NUCLEOTIDE SEQUENCE [LARGE SCALE GENOMIC DNA]</scope>
    <source>
        <strain evidence="2 3">CBS 207.34</strain>
    </source>
</reference>
<name>A0A8E2F3T8_9PEZI</name>
<dbReference type="EMBL" id="KV749444">
    <property type="protein sequence ID" value="OCL09433.1"/>
    <property type="molecule type" value="Genomic_DNA"/>
</dbReference>
<evidence type="ECO:0000313" key="2">
    <source>
        <dbReference type="EMBL" id="OCL09433.1"/>
    </source>
</evidence>
<evidence type="ECO:0000313" key="3">
    <source>
        <dbReference type="Proteomes" id="UP000250140"/>
    </source>
</evidence>
<organism evidence="2 3">
    <name type="scientific">Glonium stellatum</name>
    <dbReference type="NCBI Taxonomy" id="574774"/>
    <lineage>
        <taxon>Eukaryota</taxon>
        <taxon>Fungi</taxon>
        <taxon>Dikarya</taxon>
        <taxon>Ascomycota</taxon>
        <taxon>Pezizomycotina</taxon>
        <taxon>Dothideomycetes</taxon>
        <taxon>Pleosporomycetidae</taxon>
        <taxon>Gloniales</taxon>
        <taxon>Gloniaceae</taxon>
        <taxon>Glonium</taxon>
    </lineage>
</organism>